<sequence length="378" mass="43022">MRKLFTISLLALLAACGGKESDSTEQKNILENLTYTVDTVVVDPGDEIINLKYGLIISSLSPDHQTLYKLDGGTIKLQEINLDKLALTASYPFENEGPNGVASFGSQLTSLGDEKFLFSGPHKIGKFSKTGELSQDFDYSMDKLLDSEKHQGNMLSQFAFIDEKQMGFLLETNYNDPVFNLVTINFKEENSKVIDLPEMDVTHDFRVMHIDNNYTSRWKQSVRIQTINSKVYITTEVSSGLYRYDPKLDSLEYITFPLTLTATQKTRKIKNEVSSAQERKEQTALINSEVRFNELLWDDKSNQFFRFSSILIPSNSEEPSTKNEVFLSAFDSQLNLIGEKKLEELFTVPETAFFKDGKLWSFVNVEDELGFAVFTFDF</sequence>
<dbReference type="PROSITE" id="PS51257">
    <property type="entry name" value="PROKAR_LIPOPROTEIN"/>
    <property type="match status" value="1"/>
</dbReference>
<accession>A0A1I7ANU8</accession>
<keyword evidence="2" id="KW-1185">Reference proteome</keyword>
<evidence type="ECO:0000313" key="1">
    <source>
        <dbReference type="EMBL" id="SFT76545.1"/>
    </source>
</evidence>
<dbReference type="OrthoDB" id="833511at2"/>
<organism evidence="1 2">
    <name type="scientific">Algoriphagus locisalis</name>
    <dbReference type="NCBI Taxonomy" id="305507"/>
    <lineage>
        <taxon>Bacteria</taxon>
        <taxon>Pseudomonadati</taxon>
        <taxon>Bacteroidota</taxon>
        <taxon>Cytophagia</taxon>
        <taxon>Cytophagales</taxon>
        <taxon>Cyclobacteriaceae</taxon>
        <taxon>Algoriphagus</taxon>
    </lineage>
</organism>
<dbReference type="STRING" id="305507.SAMN04489724_2100"/>
<gene>
    <name evidence="1" type="ORF">SAMN04489724_2100</name>
</gene>
<protein>
    <recommendedName>
        <fullName evidence="3">DUF4221 domain-containing protein</fullName>
    </recommendedName>
</protein>
<proteinExistence type="predicted"/>
<name>A0A1I7ANU8_9BACT</name>
<dbReference type="RefSeq" id="WP_091692607.1">
    <property type="nucleotide sequence ID" value="NZ_FPBF01000002.1"/>
</dbReference>
<evidence type="ECO:0000313" key="2">
    <source>
        <dbReference type="Proteomes" id="UP000199673"/>
    </source>
</evidence>
<dbReference type="EMBL" id="FPBF01000002">
    <property type="protein sequence ID" value="SFT76545.1"/>
    <property type="molecule type" value="Genomic_DNA"/>
</dbReference>
<dbReference type="Pfam" id="PF13970">
    <property type="entry name" value="DUF4221"/>
    <property type="match status" value="1"/>
</dbReference>
<reference evidence="2" key="1">
    <citation type="submission" date="2016-10" db="EMBL/GenBank/DDBJ databases">
        <authorList>
            <person name="Varghese N."/>
            <person name="Submissions S."/>
        </authorList>
    </citation>
    <scope>NUCLEOTIDE SEQUENCE [LARGE SCALE GENOMIC DNA]</scope>
    <source>
        <strain evidence="2">DSM 23445</strain>
    </source>
</reference>
<evidence type="ECO:0008006" key="3">
    <source>
        <dbReference type="Google" id="ProtNLM"/>
    </source>
</evidence>
<dbReference type="Proteomes" id="UP000199673">
    <property type="component" value="Unassembled WGS sequence"/>
</dbReference>
<dbReference type="InterPro" id="IPR025316">
    <property type="entry name" value="DUF4221"/>
</dbReference>
<dbReference type="AlphaFoldDB" id="A0A1I7ANU8"/>